<reference evidence="10 11" key="1">
    <citation type="submission" date="2011-02" db="EMBL/GenBank/DDBJ databases">
        <title>The Genome Sequence of Sphaeroforma arctica JP610.</title>
        <authorList>
            <consortium name="The Broad Institute Genome Sequencing Platform"/>
            <person name="Russ C."/>
            <person name="Cuomo C."/>
            <person name="Young S.K."/>
            <person name="Zeng Q."/>
            <person name="Gargeya S."/>
            <person name="Alvarado L."/>
            <person name="Berlin A."/>
            <person name="Chapman S.B."/>
            <person name="Chen Z."/>
            <person name="Freedman E."/>
            <person name="Gellesch M."/>
            <person name="Goldberg J."/>
            <person name="Griggs A."/>
            <person name="Gujja S."/>
            <person name="Heilman E."/>
            <person name="Heiman D."/>
            <person name="Howarth C."/>
            <person name="Mehta T."/>
            <person name="Neiman D."/>
            <person name="Pearson M."/>
            <person name="Roberts A."/>
            <person name="Saif S."/>
            <person name="Shea T."/>
            <person name="Shenoy N."/>
            <person name="Sisk P."/>
            <person name="Stolte C."/>
            <person name="Sykes S."/>
            <person name="White J."/>
            <person name="Yandava C."/>
            <person name="Burger G."/>
            <person name="Gray M.W."/>
            <person name="Holland P.W.H."/>
            <person name="King N."/>
            <person name="Lang F.B.F."/>
            <person name="Roger A.J."/>
            <person name="Ruiz-Trillo I."/>
            <person name="Haas B."/>
            <person name="Nusbaum C."/>
            <person name="Birren B."/>
        </authorList>
    </citation>
    <scope>NUCLEOTIDE SEQUENCE [LARGE SCALE GENOMIC DNA]</scope>
    <source>
        <strain evidence="10 11">JP610</strain>
    </source>
</reference>
<dbReference type="OrthoDB" id="3184331at2759"/>
<keyword evidence="11" id="KW-1185">Reference proteome</keyword>
<protein>
    <recommendedName>
        <fullName evidence="12">START domain-containing protein</fullName>
    </recommendedName>
</protein>
<evidence type="ECO:0000256" key="7">
    <source>
        <dbReference type="SAM" id="MobiDB-lite"/>
    </source>
</evidence>
<dbReference type="InterPro" id="IPR006683">
    <property type="entry name" value="Thioestr_dom"/>
</dbReference>
<evidence type="ECO:0000256" key="3">
    <source>
        <dbReference type="ARBA" id="ARBA00022737"/>
    </source>
</evidence>
<dbReference type="SUPFAM" id="SSF54637">
    <property type="entry name" value="Thioesterase/thiol ester dehydrase-isomerase"/>
    <property type="match status" value="1"/>
</dbReference>
<dbReference type="PROSITE" id="PS51770">
    <property type="entry name" value="HOTDOG_ACOT"/>
    <property type="match status" value="1"/>
</dbReference>
<evidence type="ECO:0000313" key="11">
    <source>
        <dbReference type="Proteomes" id="UP000054560"/>
    </source>
</evidence>
<feature type="domain" description="START" evidence="8">
    <location>
        <begin position="249"/>
        <end position="397"/>
    </location>
</feature>
<accession>A0A0L0FS51</accession>
<comment type="catalytic activity">
    <reaction evidence="1">
        <text>butanoyl-CoA + H2O = butanoate + CoA + H(+)</text>
        <dbReference type="Rhea" id="RHEA:40111"/>
        <dbReference type="ChEBI" id="CHEBI:15377"/>
        <dbReference type="ChEBI" id="CHEBI:15378"/>
        <dbReference type="ChEBI" id="CHEBI:17968"/>
        <dbReference type="ChEBI" id="CHEBI:57287"/>
        <dbReference type="ChEBI" id="CHEBI:57371"/>
    </reaction>
    <physiologicalReaction direction="left-to-right" evidence="1">
        <dbReference type="Rhea" id="RHEA:40112"/>
    </physiologicalReaction>
</comment>
<dbReference type="InterPro" id="IPR040170">
    <property type="entry name" value="Cytosol_ACT"/>
</dbReference>
<dbReference type="PROSITE" id="PS50848">
    <property type="entry name" value="START"/>
    <property type="match status" value="1"/>
</dbReference>
<dbReference type="CDD" id="cd03442">
    <property type="entry name" value="BFIT_BACH"/>
    <property type="match status" value="1"/>
</dbReference>
<dbReference type="eggNOG" id="KOG2763">
    <property type="taxonomic scope" value="Eukaryota"/>
</dbReference>
<dbReference type="GO" id="GO:0005829">
    <property type="term" value="C:cytosol"/>
    <property type="evidence" value="ECO:0007669"/>
    <property type="project" value="TreeGrafter"/>
</dbReference>
<keyword evidence="5" id="KW-0276">Fatty acid metabolism</keyword>
<dbReference type="Gene3D" id="3.30.530.20">
    <property type="match status" value="1"/>
</dbReference>
<evidence type="ECO:0000256" key="6">
    <source>
        <dbReference type="ARBA" id="ARBA00023098"/>
    </source>
</evidence>
<keyword evidence="3" id="KW-0677">Repeat</keyword>
<feature type="compositionally biased region" description="Polar residues" evidence="7">
    <location>
        <begin position="49"/>
        <end position="62"/>
    </location>
</feature>
<name>A0A0L0FS51_9EUKA</name>
<evidence type="ECO:0000259" key="8">
    <source>
        <dbReference type="PROSITE" id="PS50848"/>
    </source>
</evidence>
<dbReference type="GO" id="GO:0006637">
    <property type="term" value="P:acyl-CoA metabolic process"/>
    <property type="evidence" value="ECO:0007669"/>
    <property type="project" value="TreeGrafter"/>
</dbReference>
<evidence type="ECO:0008006" key="12">
    <source>
        <dbReference type="Google" id="ProtNLM"/>
    </source>
</evidence>
<dbReference type="Pfam" id="PF01852">
    <property type="entry name" value="START"/>
    <property type="match status" value="1"/>
</dbReference>
<dbReference type="RefSeq" id="XP_014153519.1">
    <property type="nucleotide sequence ID" value="XM_014298044.1"/>
</dbReference>
<keyword evidence="4" id="KW-0378">Hydrolase</keyword>
<keyword evidence="6" id="KW-0443">Lipid metabolism</keyword>
<dbReference type="UniPathway" id="UPA00199"/>
<proteinExistence type="predicted"/>
<dbReference type="STRING" id="667725.A0A0L0FS51"/>
<feature type="domain" description="HotDog ACOT-type" evidence="9">
    <location>
        <begin position="73"/>
        <end position="184"/>
    </location>
</feature>
<evidence type="ECO:0000256" key="2">
    <source>
        <dbReference type="ARBA" id="ARBA00004872"/>
    </source>
</evidence>
<organism evidence="10 11">
    <name type="scientific">Sphaeroforma arctica JP610</name>
    <dbReference type="NCBI Taxonomy" id="667725"/>
    <lineage>
        <taxon>Eukaryota</taxon>
        <taxon>Ichthyosporea</taxon>
        <taxon>Ichthyophonida</taxon>
        <taxon>Sphaeroforma</taxon>
    </lineage>
</organism>
<dbReference type="AlphaFoldDB" id="A0A0L0FS51"/>
<dbReference type="GeneID" id="25908493"/>
<evidence type="ECO:0000256" key="1">
    <source>
        <dbReference type="ARBA" id="ARBA00000295"/>
    </source>
</evidence>
<dbReference type="Proteomes" id="UP000054560">
    <property type="component" value="Unassembled WGS sequence"/>
</dbReference>
<dbReference type="PANTHER" id="PTHR11049:SF16">
    <property type="entry name" value="PROTEIN VDLD"/>
    <property type="match status" value="1"/>
</dbReference>
<dbReference type="GO" id="GO:0006631">
    <property type="term" value="P:fatty acid metabolic process"/>
    <property type="evidence" value="ECO:0007669"/>
    <property type="project" value="UniProtKB-UniPathway"/>
</dbReference>
<dbReference type="InterPro" id="IPR033120">
    <property type="entry name" value="HOTDOG_ACOT"/>
</dbReference>
<dbReference type="EMBL" id="KQ242272">
    <property type="protein sequence ID" value="KNC79617.1"/>
    <property type="molecule type" value="Genomic_DNA"/>
</dbReference>
<sequence>MGFAQELSSAELADLQINTKDLKAKADKVNLSPPMSPMTMRRGSPDLSPLNSVSPQAHPTQSISDGVDKVLMARTAIEHIEILLPQHTQHHGTAFGGQIMQWMAETGFISAHRVITDTPVLKSVDDVHFINPGHLGERIHIFCQVNRSFNQSCEVGVRIEAFPIGEKPRHINSAFLTFVSKGSLPARSVIVTNEMEERRYLDAASRRKVAIDRAVLRSKERNLTVPFDTNTRADIIASNVRGLMHLVQSKSGWEKGVSSETETWNVYMKQQAGRTCIKAQGTLPHPASQMFETVRAMPLRPLWDPIYSESIVVEILDEFNYICLQRLKETKSTPAQELLVLVSVRQLGEVGGNYVFAFRSIDHADYPVQKDTIRAEIYSGGFVVQPIDAESCQFWYLQNGMTDSIMQYIAADFIGFSNTIGYTMNCLVNFQERLYVQKEWQVVHDMAKEVLKERLKLVEVYSHMENRTPDQELELTYRRASMTTMVMAMVRLRDMEARSQPLDTKRKLTDSLLAPLSPRSESTLRLARKSVGRIQTLFRKDSRKGSVPDAKHE</sequence>
<dbReference type="InterPro" id="IPR029069">
    <property type="entry name" value="HotDog_dom_sf"/>
</dbReference>
<dbReference type="InterPro" id="IPR023393">
    <property type="entry name" value="START-like_dom_sf"/>
</dbReference>
<dbReference type="Gene3D" id="3.10.129.10">
    <property type="entry name" value="Hotdog Thioesterase"/>
    <property type="match status" value="1"/>
</dbReference>
<comment type="pathway">
    <text evidence="2">Lipid metabolism; fatty acid metabolism.</text>
</comment>
<evidence type="ECO:0000259" key="9">
    <source>
        <dbReference type="PROSITE" id="PS51770"/>
    </source>
</evidence>
<dbReference type="GO" id="GO:0052816">
    <property type="term" value="F:long-chain fatty acyl-CoA hydrolase activity"/>
    <property type="evidence" value="ECO:0007669"/>
    <property type="project" value="TreeGrafter"/>
</dbReference>
<dbReference type="PANTHER" id="PTHR11049">
    <property type="entry name" value="ACYL COENZYME A THIOESTER HYDROLASE"/>
    <property type="match status" value="1"/>
</dbReference>
<dbReference type="InterPro" id="IPR002913">
    <property type="entry name" value="START_lipid-bd_dom"/>
</dbReference>
<dbReference type="Pfam" id="PF03061">
    <property type="entry name" value="4HBT"/>
    <property type="match status" value="1"/>
</dbReference>
<gene>
    <name evidence="10" type="ORF">SARC_07989</name>
</gene>
<feature type="region of interest" description="Disordered" evidence="7">
    <location>
        <begin position="29"/>
        <end position="62"/>
    </location>
</feature>
<dbReference type="GO" id="GO:0008289">
    <property type="term" value="F:lipid binding"/>
    <property type="evidence" value="ECO:0007669"/>
    <property type="project" value="InterPro"/>
</dbReference>
<evidence type="ECO:0000256" key="4">
    <source>
        <dbReference type="ARBA" id="ARBA00022801"/>
    </source>
</evidence>
<evidence type="ECO:0000313" key="10">
    <source>
        <dbReference type="EMBL" id="KNC79617.1"/>
    </source>
</evidence>
<evidence type="ECO:0000256" key="5">
    <source>
        <dbReference type="ARBA" id="ARBA00022832"/>
    </source>
</evidence>
<dbReference type="SUPFAM" id="SSF55961">
    <property type="entry name" value="Bet v1-like"/>
    <property type="match status" value="1"/>
</dbReference>